<sequence length="141" mass="15535">MCAIKPWFNISPSKGTGHAREHPDISLSIVEPLAIIGYGEEGYHRHQATLDACGSCRPFPEATSHCTGGAKRWASPMDPSQAWGNRPPTCCTGKRINDSKRNLPASLLVLSLVIYLSGRLHDGSVRGEFDLNFRGNFDRER</sequence>
<reference evidence="1" key="1">
    <citation type="submission" date="2025-02" db="EMBL/GenBank/DDBJ databases">
        <authorList>
            <consortium name="NCBI Genome Project"/>
        </authorList>
    </citation>
    <scope>NUCLEOTIDE SEQUENCE</scope>
</reference>
<dbReference type="RefSeq" id="XP_059604745.1">
    <property type="nucleotide sequence ID" value="XM_059744894.1"/>
</dbReference>
<proteinExistence type="predicted"/>
<evidence type="ECO:0000313" key="1">
    <source>
        <dbReference type="RefSeq" id="XP_059604745.1"/>
    </source>
</evidence>
<dbReference type="AlphaFoldDB" id="A0AAJ8E291"/>
<accession>A0AAJ8E291</accession>
<dbReference type="KEGG" id="ang:An16g00870"/>
<protein>
    <submittedName>
        <fullName evidence="1">Uncharacterized protein</fullName>
    </submittedName>
</protein>
<organism evidence="1">
    <name type="scientific">Aspergillus niger</name>
    <dbReference type="NCBI Taxonomy" id="5061"/>
    <lineage>
        <taxon>Eukaryota</taxon>
        <taxon>Fungi</taxon>
        <taxon>Dikarya</taxon>
        <taxon>Ascomycota</taxon>
        <taxon>Pezizomycotina</taxon>
        <taxon>Eurotiomycetes</taxon>
        <taxon>Eurotiomycetidae</taxon>
        <taxon>Eurotiales</taxon>
        <taxon>Aspergillaceae</taxon>
        <taxon>Aspergillus</taxon>
        <taxon>Aspergillus subgen. Circumdati</taxon>
    </lineage>
</organism>
<dbReference type="GeneID" id="84593312"/>
<name>A0AAJ8E291_ASPNG</name>
<dbReference type="VEuPathDB" id="FungiDB:An16g00870"/>
<gene>
    <name evidence="1" type="ORF">An16g00870</name>
</gene>
<reference evidence="1" key="2">
    <citation type="submission" date="2025-08" db="UniProtKB">
        <authorList>
            <consortium name="RefSeq"/>
        </authorList>
    </citation>
    <scope>IDENTIFICATION</scope>
</reference>